<evidence type="ECO:0000256" key="7">
    <source>
        <dbReference type="ARBA" id="ARBA00022833"/>
    </source>
</evidence>
<dbReference type="PROSITE" id="PS50868">
    <property type="entry name" value="POST_SET"/>
    <property type="match status" value="1"/>
</dbReference>
<dbReference type="PANTHER" id="PTHR46223">
    <property type="entry name" value="HISTONE-LYSINE N-METHYLTRANSFERASE SUV39H"/>
    <property type="match status" value="1"/>
</dbReference>
<sequence>MVAIKQSIKLIEEISDTDDVDYPKLNQEQPPKNKTATLKKKLTAFSKQSKSPSHRKDDGSYQFLSIDEDKHKVIEHLTWSNDIDDQTPYQINCNSDNQLQLWKYSNENLVKEQNIQKYIKNKARKTFCKCTDGCQTPKKCACYKYNKSLLNRTYEAKYHHDNTMIAIQNRAIQRNNKTLTFNECHPKCACNKDLCQNFLMHSENKHKWKGVIKRVKKQATLKGVKHEAVMWGLFSLELIPAGAYVVEYVGEVITAKEGDKRGKIYDQQGMSYLFDMNDPDESDDYDMKVQESGYGDFFPLCLDAAFLGNESRFVNHCCDPNLKPFNIVTEIEGHTYHKIVFFATKHILPGYQIQIYKFQQYFREEMTIDYKWDKNLLNIPKNVPCLCEKQKCRKYLIRSFEEKQHQDNSTNQSNTEIQSPLVERRNSPNLYDFLLSDTLSEDSNQVKKKRIKKKVFKIHKQQHKSNNCESTKI</sequence>
<evidence type="ECO:0000256" key="2">
    <source>
        <dbReference type="ARBA" id="ARBA00022454"/>
    </source>
</evidence>
<feature type="domain" description="SET" evidence="9">
    <location>
        <begin position="208"/>
        <end position="358"/>
    </location>
</feature>
<evidence type="ECO:0000313" key="12">
    <source>
        <dbReference type="Proteomes" id="UP000039865"/>
    </source>
</evidence>
<keyword evidence="2" id="KW-0158">Chromosome</keyword>
<dbReference type="PANTHER" id="PTHR46223:SF3">
    <property type="entry name" value="HISTONE-LYSINE N-METHYLTRANSFERASE SET-23"/>
    <property type="match status" value="1"/>
</dbReference>
<gene>
    <name evidence="11" type="primary">Contig14613.g15564</name>
    <name evidence="11" type="ORF">STYLEM_8081</name>
</gene>
<dbReference type="GO" id="GO:0008270">
    <property type="term" value="F:zinc ion binding"/>
    <property type="evidence" value="ECO:0007669"/>
    <property type="project" value="InterPro"/>
</dbReference>
<dbReference type="SUPFAM" id="SSF82199">
    <property type="entry name" value="SET domain"/>
    <property type="match status" value="1"/>
</dbReference>
<keyword evidence="12" id="KW-1185">Reference proteome</keyword>
<dbReference type="PROSITE" id="PS50280">
    <property type="entry name" value="SET"/>
    <property type="match status" value="1"/>
</dbReference>
<name>A0A078AA00_STYLE</name>
<keyword evidence="6" id="KW-0479">Metal-binding</keyword>
<dbReference type="GO" id="GO:0005634">
    <property type="term" value="C:nucleus"/>
    <property type="evidence" value="ECO:0007669"/>
    <property type="project" value="InterPro"/>
</dbReference>
<dbReference type="InterPro" id="IPR050973">
    <property type="entry name" value="H3K9_Histone-Lys_N-MTase"/>
</dbReference>
<reference evidence="11 12" key="1">
    <citation type="submission" date="2014-06" db="EMBL/GenBank/DDBJ databases">
        <authorList>
            <person name="Swart Estienne"/>
        </authorList>
    </citation>
    <scope>NUCLEOTIDE SEQUENCE [LARGE SCALE GENOMIC DNA]</scope>
    <source>
        <strain evidence="11 12">130c</strain>
    </source>
</reference>
<dbReference type="InterPro" id="IPR003616">
    <property type="entry name" value="Post-SET_dom"/>
</dbReference>
<keyword evidence="7" id="KW-0862">Zinc</keyword>
<evidence type="ECO:0000256" key="8">
    <source>
        <dbReference type="SAM" id="MobiDB-lite"/>
    </source>
</evidence>
<dbReference type="Proteomes" id="UP000039865">
    <property type="component" value="Unassembled WGS sequence"/>
</dbReference>
<evidence type="ECO:0000259" key="9">
    <source>
        <dbReference type="PROSITE" id="PS50280"/>
    </source>
</evidence>
<feature type="domain" description="Post-SET" evidence="10">
    <location>
        <begin position="381"/>
        <end position="397"/>
    </location>
</feature>
<organism evidence="11 12">
    <name type="scientific">Stylonychia lemnae</name>
    <name type="common">Ciliate</name>
    <dbReference type="NCBI Taxonomy" id="5949"/>
    <lineage>
        <taxon>Eukaryota</taxon>
        <taxon>Sar</taxon>
        <taxon>Alveolata</taxon>
        <taxon>Ciliophora</taxon>
        <taxon>Intramacronucleata</taxon>
        <taxon>Spirotrichea</taxon>
        <taxon>Stichotrichia</taxon>
        <taxon>Sporadotrichida</taxon>
        <taxon>Oxytrichidae</taxon>
        <taxon>Stylonychinae</taxon>
        <taxon>Stylonychia</taxon>
    </lineage>
</organism>
<dbReference type="OrthoDB" id="616263at2759"/>
<evidence type="ECO:0000256" key="6">
    <source>
        <dbReference type="ARBA" id="ARBA00022723"/>
    </source>
</evidence>
<dbReference type="EMBL" id="CCKQ01007685">
    <property type="protein sequence ID" value="CDW79095.1"/>
    <property type="molecule type" value="Genomic_DNA"/>
</dbReference>
<dbReference type="InterPro" id="IPR046341">
    <property type="entry name" value="SET_dom_sf"/>
</dbReference>
<dbReference type="CDD" id="cd10538">
    <property type="entry name" value="SET_SETDB-like"/>
    <property type="match status" value="1"/>
</dbReference>
<protein>
    <submittedName>
        <fullName evidence="11">Histone-lysine n-methyltransferase suv39h1</fullName>
    </submittedName>
</protein>
<dbReference type="Gene3D" id="2.170.270.10">
    <property type="entry name" value="SET domain"/>
    <property type="match status" value="1"/>
</dbReference>
<dbReference type="GO" id="GO:0032259">
    <property type="term" value="P:methylation"/>
    <property type="evidence" value="ECO:0007669"/>
    <property type="project" value="UniProtKB-KW"/>
</dbReference>
<evidence type="ECO:0000256" key="4">
    <source>
        <dbReference type="ARBA" id="ARBA00022679"/>
    </source>
</evidence>
<evidence type="ECO:0000313" key="11">
    <source>
        <dbReference type="EMBL" id="CDW79095.1"/>
    </source>
</evidence>
<keyword evidence="5" id="KW-0949">S-adenosyl-L-methionine</keyword>
<evidence type="ECO:0000259" key="10">
    <source>
        <dbReference type="PROSITE" id="PS50868"/>
    </source>
</evidence>
<dbReference type="Pfam" id="PF00856">
    <property type="entry name" value="SET"/>
    <property type="match status" value="1"/>
</dbReference>
<accession>A0A078AA00</accession>
<keyword evidence="4 11" id="KW-0808">Transferase</keyword>
<keyword evidence="3 11" id="KW-0489">Methyltransferase</keyword>
<dbReference type="InterPro" id="IPR007728">
    <property type="entry name" value="Pre-SET_dom"/>
</dbReference>
<proteinExistence type="predicted"/>
<evidence type="ECO:0000256" key="5">
    <source>
        <dbReference type="ARBA" id="ARBA00022691"/>
    </source>
</evidence>
<dbReference type="GO" id="GO:0005694">
    <property type="term" value="C:chromosome"/>
    <property type="evidence" value="ECO:0007669"/>
    <property type="project" value="UniProtKB-SubCell"/>
</dbReference>
<comment type="subcellular location">
    <subcellularLocation>
        <location evidence="1">Chromosome</location>
    </subcellularLocation>
</comment>
<dbReference type="AlphaFoldDB" id="A0A078AA00"/>
<evidence type="ECO:0000256" key="3">
    <source>
        <dbReference type="ARBA" id="ARBA00022603"/>
    </source>
</evidence>
<dbReference type="Pfam" id="PF05033">
    <property type="entry name" value="Pre-SET"/>
    <property type="match status" value="1"/>
</dbReference>
<dbReference type="InParanoid" id="A0A078AA00"/>
<dbReference type="SMART" id="SM00317">
    <property type="entry name" value="SET"/>
    <property type="match status" value="1"/>
</dbReference>
<feature type="region of interest" description="Disordered" evidence="8">
    <location>
        <begin position="19"/>
        <end position="60"/>
    </location>
</feature>
<dbReference type="GO" id="GO:0042054">
    <property type="term" value="F:histone methyltransferase activity"/>
    <property type="evidence" value="ECO:0007669"/>
    <property type="project" value="InterPro"/>
</dbReference>
<dbReference type="InterPro" id="IPR001214">
    <property type="entry name" value="SET_dom"/>
</dbReference>
<evidence type="ECO:0000256" key="1">
    <source>
        <dbReference type="ARBA" id="ARBA00004286"/>
    </source>
</evidence>